<reference evidence="1 2" key="2">
    <citation type="submission" date="2018-11" db="EMBL/GenBank/DDBJ databases">
        <authorList>
            <consortium name="Pathogen Informatics"/>
        </authorList>
    </citation>
    <scope>NUCLEOTIDE SEQUENCE [LARGE SCALE GENOMIC DNA]</scope>
</reference>
<organism evidence="3">
    <name type="scientific">Gongylonema pulchrum</name>
    <dbReference type="NCBI Taxonomy" id="637853"/>
    <lineage>
        <taxon>Eukaryota</taxon>
        <taxon>Metazoa</taxon>
        <taxon>Ecdysozoa</taxon>
        <taxon>Nematoda</taxon>
        <taxon>Chromadorea</taxon>
        <taxon>Rhabditida</taxon>
        <taxon>Spirurina</taxon>
        <taxon>Spiruromorpha</taxon>
        <taxon>Spiruroidea</taxon>
        <taxon>Gongylonematidae</taxon>
        <taxon>Gongylonema</taxon>
    </lineage>
</organism>
<dbReference type="EMBL" id="UYRT01078103">
    <property type="protein sequence ID" value="VDN17789.1"/>
    <property type="molecule type" value="Genomic_DNA"/>
</dbReference>
<protein>
    <submittedName>
        <fullName evidence="1 3">Uncharacterized protein</fullName>
    </submittedName>
</protein>
<dbReference type="Proteomes" id="UP000271098">
    <property type="component" value="Unassembled WGS sequence"/>
</dbReference>
<dbReference type="WBParaSite" id="GPUH_0001070901-mRNA-1">
    <property type="protein sequence ID" value="GPUH_0001070901-mRNA-1"/>
    <property type="gene ID" value="GPUH_0001070901"/>
</dbReference>
<keyword evidence="2" id="KW-1185">Reference proteome</keyword>
<reference evidence="3" key="1">
    <citation type="submission" date="2016-06" db="UniProtKB">
        <authorList>
            <consortium name="WormBaseParasite"/>
        </authorList>
    </citation>
    <scope>IDENTIFICATION</scope>
</reference>
<gene>
    <name evidence="1" type="ORF">GPUH_LOCUS10696</name>
</gene>
<proteinExistence type="predicted"/>
<dbReference type="OrthoDB" id="448954at2759"/>
<name>A0A183DPQ5_9BILA</name>
<dbReference type="AlphaFoldDB" id="A0A183DPQ5"/>
<sequence length="110" mass="12572">MLYNVLVIHFQLFPRGPREEKTYQSGSCCKVRKKEESCCQNICRRILSLDIARYINSAALCALLVAWPVQNRLATELNRLDAKSLADVLSLRQQIEQISSACKNDMSYAF</sequence>
<accession>A0A183DPQ5</accession>
<evidence type="ECO:0000313" key="1">
    <source>
        <dbReference type="EMBL" id="VDN17789.1"/>
    </source>
</evidence>
<evidence type="ECO:0000313" key="2">
    <source>
        <dbReference type="Proteomes" id="UP000271098"/>
    </source>
</evidence>
<evidence type="ECO:0000313" key="3">
    <source>
        <dbReference type="WBParaSite" id="GPUH_0001070901-mRNA-1"/>
    </source>
</evidence>